<protein>
    <recommendedName>
        <fullName evidence="3">Cytochrome c domain-containing protein</fullName>
    </recommendedName>
</protein>
<organism evidence="1 2">
    <name type="scientific">Fraserbacteria sp. (strain RBG_16_55_9)</name>
    <dbReference type="NCBI Taxonomy" id="1817864"/>
    <lineage>
        <taxon>Bacteria</taxon>
        <taxon>Candidatus Fraseribacteriota</taxon>
    </lineage>
</organism>
<evidence type="ECO:0000313" key="1">
    <source>
        <dbReference type="EMBL" id="OGF55471.1"/>
    </source>
</evidence>
<name>A0A1F5UXS1_FRAXR</name>
<reference evidence="1 2" key="1">
    <citation type="journal article" date="2016" name="Nat. Commun.">
        <title>Thousands of microbial genomes shed light on interconnected biogeochemical processes in an aquifer system.</title>
        <authorList>
            <person name="Anantharaman K."/>
            <person name="Brown C.T."/>
            <person name="Hug L.A."/>
            <person name="Sharon I."/>
            <person name="Castelle C.J."/>
            <person name="Probst A.J."/>
            <person name="Thomas B.C."/>
            <person name="Singh A."/>
            <person name="Wilkins M.J."/>
            <person name="Karaoz U."/>
            <person name="Brodie E.L."/>
            <person name="Williams K.H."/>
            <person name="Hubbard S.S."/>
            <person name="Banfield J.F."/>
        </authorList>
    </citation>
    <scope>NUCLEOTIDE SEQUENCE [LARGE SCALE GENOMIC DNA]</scope>
    <source>
        <strain evidence="2">RBG_16_55_9</strain>
    </source>
</reference>
<dbReference type="AlphaFoldDB" id="A0A1F5UXS1"/>
<sequence>MIRKYFAVASVLLLLAVVAIAIDDYNQEWRYWQRAYYTELKQNEKGSLSLWDRIRIELQLGLNANKVVTESGRSADACMACHANQGGASFAENPLRDLNEIHNNVFVLTDIPFDQLGCTACHGGDPLALTSHRAHEHMQSRFSEIFLESLEGLHSDQQMVRQRSIEMIRWMTGNDFGYVFNAPQEEQEKAIQQAEAWWDLHKDVFLAEGFGDRESAFEFVNPQAQAIAAMTDVSTTGESLTFIGSNTCIGCHANPHPGGSPYIPDTNKAHVEQWFQDAFKTSTHPDLYLLNHPFLAEVLITQSISDPARRDELIKLIDTARRTGELPEPQKIEGLLETMRTMDLTCEACHGPGSEYVQLMMKGLSLQYQGRTAEAAELIKKAREIGLENARRNVSDSDFWRIFQKLIAELQAPQTPP</sequence>
<evidence type="ECO:0000313" key="2">
    <source>
        <dbReference type="Proteomes" id="UP000179157"/>
    </source>
</evidence>
<dbReference type="STRING" id="1817864.A2Z21_06640"/>
<dbReference type="EMBL" id="MFGX01000056">
    <property type="protein sequence ID" value="OGF55471.1"/>
    <property type="molecule type" value="Genomic_DNA"/>
</dbReference>
<accession>A0A1F5UXS1</accession>
<dbReference type="Proteomes" id="UP000179157">
    <property type="component" value="Unassembled WGS sequence"/>
</dbReference>
<gene>
    <name evidence="1" type="ORF">A2Z21_06640</name>
</gene>
<proteinExistence type="predicted"/>
<comment type="caution">
    <text evidence="1">The sequence shown here is derived from an EMBL/GenBank/DDBJ whole genome shotgun (WGS) entry which is preliminary data.</text>
</comment>
<dbReference type="InterPro" id="IPR036280">
    <property type="entry name" value="Multihaem_cyt_sf"/>
</dbReference>
<dbReference type="SUPFAM" id="SSF48695">
    <property type="entry name" value="Multiheme cytochromes"/>
    <property type="match status" value="1"/>
</dbReference>
<evidence type="ECO:0008006" key="3">
    <source>
        <dbReference type="Google" id="ProtNLM"/>
    </source>
</evidence>